<accession>A0ABP1R740</accession>
<proteinExistence type="predicted"/>
<feature type="region of interest" description="Disordered" evidence="1">
    <location>
        <begin position="1"/>
        <end position="40"/>
    </location>
</feature>
<feature type="region of interest" description="Disordered" evidence="1">
    <location>
        <begin position="146"/>
        <end position="167"/>
    </location>
</feature>
<dbReference type="Proteomes" id="UP001642540">
    <property type="component" value="Unassembled WGS sequence"/>
</dbReference>
<protein>
    <submittedName>
        <fullName evidence="2">Uncharacterized protein</fullName>
    </submittedName>
</protein>
<comment type="caution">
    <text evidence="2">The sequence shown here is derived from an EMBL/GenBank/DDBJ whole genome shotgun (WGS) entry which is preliminary data.</text>
</comment>
<keyword evidence="3" id="KW-1185">Reference proteome</keyword>
<feature type="compositionally biased region" description="Basic and acidic residues" evidence="1">
    <location>
        <begin position="13"/>
        <end position="26"/>
    </location>
</feature>
<reference evidence="2 3" key="1">
    <citation type="submission" date="2024-08" db="EMBL/GenBank/DDBJ databases">
        <authorList>
            <person name="Cucini C."/>
            <person name="Frati F."/>
        </authorList>
    </citation>
    <scope>NUCLEOTIDE SEQUENCE [LARGE SCALE GENOMIC DNA]</scope>
</reference>
<dbReference type="EMBL" id="CAXLJM020000065">
    <property type="protein sequence ID" value="CAL8121280.1"/>
    <property type="molecule type" value="Genomic_DNA"/>
</dbReference>
<evidence type="ECO:0000313" key="2">
    <source>
        <dbReference type="EMBL" id="CAL8121280.1"/>
    </source>
</evidence>
<organism evidence="2 3">
    <name type="scientific">Orchesella dallaii</name>
    <dbReference type="NCBI Taxonomy" id="48710"/>
    <lineage>
        <taxon>Eukaryota</taxon>
        <taxon>Metazoa</taxon>
        <taxon>Ecdysozoa</taxon>
        <taxon>Arthropoda</taxon>
        <taxon>Hexapoda</taxon>
        <taxon>Collembola</taxon>
        <taxon>Entomobryomorpha</taxon>
        <taxon>Entomobryoidea</taxon>
        <taxon>Orchesellidae</taxon>
        <taxon>Orchesellinae</taxon>
        <taxon>Orchesella</taxon>
    </lineage>
</organism>
<feature type="compositionally biased region" description="Low complexity" evidence="1">
    <location>
        <begin position="317"/>
        <end position="329"/>
    </location>
</feature>
<sequence length="395" mass="44681">MIPMNSSIRKRINKEEVPDSGKRAEELASGSKSNPSVVGGSAPPTVFSGIGFQITTQIMQIPTKSLLQQPASAPPLRPILPTSHLLFSSLASLETEGLIFLDPEPEPLIPSPGEPQNWSHYGVYLQDLSAYNATGIKIPENISSATNSANRSATSSSTPTFPKAGKATLTLPNLITKESKSKPLKDKAKLGSGEKKGKRRVYYKEWYARNKGKRIRNVVVLTEEQKANRRAISKRWYERNKDKLKGRIIVLTEEQKVKRRAISKRWYDRNKEKLKGKVVVLTEEQREKVRAKSRLRYQAKKKLIAQQRKAELEEESSMSSSSSSSSTEAETQTRFSLSFNLKKWMTFKRHPLLQVQMLNHVKNSNFVFVFSEFSISILIIHVEYQTLEAHLSRIL</sequence>
<evidence type="ECO:0000256" key="1">
    <source>
        <dbReference type="SAM" id="MobiDB-lite"/>
    </source>
</evidence>
<evidence type="ECO:0000313" key="3">
    <source>
        <dbReference type="Proteomes" id="UP001642540"/>
    </source>
</evidence>
<feature type="region of interest" description="Disordered" evidence="1">
    <location>
        <begin position="309"/>
        <end position="329"/>
    </location>
</feature>
<gene>
    <name evidence="2" type="ORF">ODALV1_LOCUS19307</name>
</gene>
<feature type="compositionally biased region" description="Low complexity" evidence="1">
    <location>
        <begin position="146"/>
        <end position="158"/>
    </location>
</feature>
<name>A0ABP1R740_9HEXA</name>